<name>A0A6A1VY58_9ROSI</name>
<gene>
    <name evidence="3" type="ORF">CJ030_MR4G023089</name>
</gene>
<feature type="region of interest" description="Disordered" evidence="1">
    <location>
        <begin position="176"/>
        <end position="240"/>
    </location>
</feature>
<evidence type="ECO:0000259" key="2">
    <source>
        <dbReference type="Pfam" id="PF26130"/>
    </source>
</evidence>
<evidence type="ECO:0000313" key="3">
    <source>
        <dbReference type="EMBL" id="KAB1216498.1"/>
    </source>
</evidence>
<evidence type="ECO:0000256" key="1">
    <source>
        <dbReference type="SAM" id="MobiDB-lite"/>
    </source>
</evidence>
<feature type="compositionally biased region" description="Basic and acidic residues" evidence="1">
    <location>
        <begin position="220"/>
        <end position="233"/>
    </location>
</feature>
<feature type="domain" description="PB1-like" evidence="2">
    <location>
        <begin position="2"/>
        <end position="100"/>
    </location>
</feature>
<dbReference type="Proteomes" id="UP000516437">
    <property type="component" value="Chromosome 4"/>
</dbReference>
<keyword evidence="4" id="KW-1185">Reference proteome</keyword>
<evidence type="ECO:0000313" key="4">
    <source>
        <dbReference type="Proteomes" id="UP000516437"/>
    </source>
</evidence>
<feature type="compositionally biased region" description="Acidic residues" evidence="1">
    <location>
        <begin position="204"/>
        <end position="215"/>
    </location>
</feature>
<reference evidence="3 4" key="1">
    <citation type="journal article" date="2019" name="Plant Biotechnol. J.">
        <title>The red bayberry genome and genetic basis of sex determination.</title>
        <authorList>
            <person name="Jia H.M."/>
            <person name="Jia H.J."/>
            <person name="Cai Q.L."/>
            <person name="Wang Y."/>
            <person name="Zhao H.B."/>
            <person name="Yang W.F."/>
            <person name="Wang G.Y."/>
            <person name="Li Y.H."/>
            <person name="Zhan D.L."/>
            <person name="Shen Y.T."/>
            <person name="Niu Q.F."/>
            <person name="Chang L."/>
            <person name="Qiu J."/>
            <person name="Zhao L."/>
            <person name="Xie H.B."/>
            <person name="Fu W.Y."/>
            <person name="Jin J."/>
            <person name="Li X.W."/>
            <person name="Jiao Y."/>
            <person name="Zhou C.C."/>
            <person name="Tu T."/>
            <person name="Chai C.Y."/>
            <person name="Gao J.L."/>
            <person name="Fan L.J."/>
            <person name="van de Weg E."/>
            <person name="Wang J.Y."/>
            <person name="Gao Z.S."/>
        </authorList>
    </citation>
    <scope>NUCLEOTIDE SEQUENCE [LARGE SCALE GENOMIC DNA]</scope>
    <source>
        <tissue evidence="3">Leaves</tissue>
    </source>
</reference>
<dbReference type="InterPro" id="IPR058594">
    <property type="entry name" value="PB1-like_dom_pln"/>
</dbReference>
<dbReference type="AlphaFoldDB" id="A0A6A1VY58"/>
<feature type="compositionally biased region" description="Gly residues" evidence="1">
    <location>
        <begin position="125"/>
        <end position="137"/>
    </location>
</feature>
<sequence length="308" mass="34165">MVRLILYHGGSMNFVKGAYVGGEVTFLGDLDPDFISVTHILKHIMVELKYNNVKRICCKLSLESFVDAMDVLQTDDDVLRVIDRLSQSKVLDDLHIYLEHSMDVSDLVELLLLLPQPPPDKDCGEGLGDGSGQGLGEGLEDSLGERLGEGLGGNEVVVINSEKGLKIVLSDSETEHAKLSDMYDTDEREEGLPKLYSLRPDANYDLEEEDSEDSNSEGADNEKGKKAAKDRVVASKGVRSPHLKSRQLHLNAKILLNGLVMVAEWRTQQRTGLITKSYQRRLSALVKKRAPIVTVLARYGTLNFVRMT</sequence>
<proteinExistence type="predicted"/>
<organism evidence="3 4">
    <name type="scientific">Morella rubra</name>
    <name type="common">Chinese bayberry</name>
    <dbReference type="NCBI Taxonomy" id="262757"/>
    <lineage>
        <taxon>Eukaryota</taxon>
        <taxon>Viridiplantae</taxon>
        <taxon>Streptophyta</taxon>
        <taxon>Embryophyta</taxon>
        <taxon>Tracheophyta</taxon>
        <taxon>Spermatophyta</taxon>
        <taxon>Magnoliopsida</taxon>
        <taxon>eudicotyledons</taxon>
        <taxon>Gunneridae</taxon>
        <taxon>Pentapetalae</taxon>
        <taxon>rosids</taxon>
        <taxon>fabids</taxon>
        <taxon>Fagales</taxon>
        <taxon>Myricaceae</taxon>
        <taxon>Morella</taxon>
    </lineage>
</organism>
<comment type="caution">
    <text evidence="3">The sequence shown here is derived from an EMBL/GenBank/DDBJ whole genome shotgun (WGS) entry which is preliminary data.</text>
</comment>
<feature type="region of interest" description="Disordered" evidence="1">
    <location>
        <begin position="121"/>
        <end position="146"/>
    </location>
</feature>
<dbReference type="EMBL" id="RXIC02000022">
    <property type="protein sequence ID" value="KAB1216498.1"/>
    <property type="molecule type" value="Genomic_DNA"/>
</dbReference>
<protein>
    <recommendedName>
        <fullName evidence="2">PB1-like domain-containing protein</fullName>
    </recommendedName>
</protein>
<accession>A0A6A1VY58</accession>
<dbReference type="Pfam" id="PF26130">
    <property type="entry name" value="PB1-like"/>
    <property type="match status" value="1"/>
</dbReference>